<reference evidence="2 3" key="1">
    <citation type="submission" date="2022-02" db="EMBL/GenBank/DDBJ databases">
        <title>Paenibacillus sp. MBLB1776 Whole Genome Shotgun Sequencing.</title>
        <authorList>
            <person name="Hwang C.Y."/>
            <person name="Cho E.-S."/>
            <person name="Seo M.-J."/>
        </authorList>
    </citation>
    <scope>NUCLEOTIDE SEQUENCE [LARGE SCALE GENOMIC DNA]</scope>
    <source>
        <strain evidence="2 3">MBLB1776</strain>
    </source>
</reference>
<dbReference type="EC" id="2.-.-.-" evidence="2"/>
<evidence type="ECO:0000313" key="2">
    <source>
        <dbReference type="EMBL" id="WNQ09926.1"/>
    </source>
</evidence>
<dbReference type="Gene3D" id="3.40.630.30">
    <property type="match status" value="1"/>
</dbReference>
<dbReference type="GO" id="GO:0008999">
    <property type="term" value="F:protein-N-terminal-alanine acetyltransferase activity"/>
    <property type="evidence" value="ECO:0007669"/>
    <property type="project" value="TreeGrafter"/>
</dbReference>
<protein>
    <submittedName>
        <fullName evidence="2">GNAT family protein</fullName>
        <ecNumber evidence="2">2.-.-.-</ecNumber>
    </submittedName>
</protein>
<dbReference type="InterPro" id="IPR000182">
    <property type="entry name" value="GNAT_dom"/>
</dbReference>
<dbReference type="SUPFAM" id="SSF55729">
    <property type="entry name" value="Acyl-CoA N-acyltransferases (Nat)"/>
    <property type="match status" value="1"/>
</dbReference>
<keyword evidence="2" id="KW-0808">Transferase</keyword>
<dbReference type="GO" id="GO:1990189">
    <property type="term" value="F:protein N-terminal-serine acetyltransferase activity"/>
    <property type="evidence" value="ECO:0007669"/>
    <property type="project" value="TreeGrafter"/>
</dbReference>
<evidence type="ECO:0000259" key="1">
    <source>
        <dbReference type="PROSITE" id="PS51186"/>
    </source>
</evidence>
<name>A0AA96RDY5_9BACL</name>
<dbReference type="PANTHER" id="PTHR43441">
    <property type="entry name" value="RIBOSOMAL-PROTEIN-SERINE ACETYLTRANSFERASE"/>
    <property type="match status" value="1"/>
</dbReference>
<dbReference type="Pfam" id="PF13302">
    <property type="entry name" value="Acetyltransf_3"/>
    <property type="match status" value="1"/>
</dbReference>
<dbReference type="GO" id="GO:0005737">
    <property type="term" value="C:cytoplasm"/>
    <property type="evidence" value="ECO:0007669"/>
    <property type="project" value="TreeGrafter"/>
</dbReference>
<dbReference type="KEGG" id="paun:MJA45_20210"/>
<proteinExistence type="predicted"/>
<dbReference type="InterPro" id="IPR051908">
    <property type="entry name" value="Ribosomal_N-acetyltransferase"/>
</dbReference>
<dbReference type="InterPro" id="IPR016181">
    <property type="entry name" value="Acyl_CoA_acyltransferase"/>
</dbReference>
<keyword evidence="3" id="KW-1185">Reference proteome</keyword>
<evidence type="ECO:0000313" key="3">
    <source>
        <dbReference type="Proteomes" id="UP001305702"/>
    </source>
</evidence>
<dbReference type="AlphaFoldDB" id="A0AA96RDY5"/>
<dbReference type="PROSITE" id="PS51186">
    <property type="entry name" value="GNAT"/>
    <property type="match status" value="1"/>
</dbReference>
<dbReference type="Proteomes" id="UP001305702">
    <property type="component" value="Chromosome"/>
</dbReference>
<feature type="domain" description="N-acetyltransferase" evidence="1">
    <location>
        <begin position="26"/>
        <end position="177"/>
    </location>
</feature>
<dbReference type="PANTHER" id="PTHR43441:SF12">
    <property type="entry name" value="RIBOSOMAL N-ACETYLTRANSFERASE YDAF-RELATED"/>
    <property type="match status" value="1"/>
</dbReference>
<dbReference type="RefSeq" id="WP_315603700.1">
    <property type="nucleotide sequence ID" value="NZ_CP130318.1"/>
</dbReference>
<dbReference type="EMBL" id="CP130318">
    <property type="protein sequence ID" value="WNQ09926.1"/>
    <property type="molecule type" value="Genomic_DNA"/>
</dbReference>
<accession>A0AA96RDY5</accession>
<organism evidence="2 3">
    <name type="scientific">Paenibacillus aurantius</name>
    <dbReference type="NCBI Taxonomy" id="2918900"/>
    <lineage>
        <taxon>Bacteria</taxon>
        <taxon>Bacillati</taxon>
        <taxon>Bacillota</taxon>
        <taxon>Bacilli</taxon>
        <taxon>Bacillales</taxon>
        <taxon>Paenibacillaceae</taxon>
        <taxon>Paenibacillus</taxon>
    </lineage>
</organism>
<sequence length="197" mass="22663">MFKYKVDDRLYLAQLETGHAEELFQLTVRNREHLGEWLPFAHATHRVEDTLAYLESCRVRHEAQDGLSAGIWREGQLVGTIGLHDYNRDNRRVEIGYWLSEDCCGQGIMTRACRVLINYVFSDLEFNRVQIKAAVGNLPSRAIPERLGFTQEGTLRDYSFLNGHYVDMAVYGMLRREWTKGVYNGRTASGTQEGKVI</sequence>
<gene>
    <name evidence="2" type="ORF">MJA45_20210</name>
</gene>